<dbReference type="RefSeq" id="WP_123192266.1">
    <property type="nucleotide sequence ID" value="NZ_QICD01000012.1"/>
</dbReference>
<gene>
    <name evidence="1" type="ORF">DMP08_07265</name>
</gene>
<accession>A0A3N0B9S6</accession>
<dbReference type="InterPro" id="IPR011004">
    <property type="entry name" value="Trimer_LpxA-like_sf"/>
</dbReference>
<dbReference type="Proteomes" id="UP000278632">
    <property type="component" value="Unassembled WGS sequence"/>
</dbReference>
<evidence type="ECO:0000313" key="2">
    <source>
        <dbReference type="Proteomes" id="UP000278632"/>
    </source>
</evidence>
<dbReference type="PANTHER" id="PTHR13061:SF29">
    <property type="entry name" value="GAMMA CARBONIC ANHYDRASE-LIKE 1, MITOCHONDRIAL-RELATED"/>
    <property type="match status" value="1"/>
</dbReference>
<dbReference type="AlphaFoldDB" id="A0A3N0B9S6"/>
<name>A0A3N0B9S6_9ACTN</name>
<proteinExistence type="predicted"/>
<reference evidence="2" key="1">
    <citation type="submission" date="2018-05" db="EMBL/GenBank/DDBJ databases">
        <title>Genome Sequencing of selected type strains of the family Eggerthellaceae.</title>
        <authorList>
            <person name="Danylec N."/>
            <person name="Stoll D.A."/>
            <person name="Doetsch A."/>
            <person name="Huch M."/>
        </authorList>
    </citation>
    <scope>NUCLEOTIDE SEQUENCE [LARGE SCALE GENOMIC DNA]</scope>
    <source>
        <strain evidence="2">DSM 16106</strain>
    </source>
</reference>
<dbReference type="OrthoDB" id="9803036at2"/>
<protein>
    <submittedName>
        <fullName evidence="1">Gamma carbonic anhydrase family protein</fullName>
    </submittedName>
</protein>
<comment type="caution">
    <text evidence="1">The sequence shown here is derived from an EMBL/GenBank/DDBJ whole genome shotgun (WGS) entry which is preliminary data.</text>
</comment>
<dbReference type="SUPFAM" id="SSF51161">
    <property type="entry name" value="Trimeric LpxA-like enzymes"/>
    <property type="match status" value="1"/>
</dbReference>
<dbReference type="PANTHER" id="PTHR13061">
    <property type="entry name" value="DYNACTIN SUBUNIT P25"/>
    <property type="match status" value="1"/>
</dbReference>
<keyword evidence="2" id="KW-1185">Reference proteome</keyword>
<organism evidence="1 2">
    <name type="scientific">Paraeggerthella hongkongensis</name>
    <dbReference type="NCBI Taxonomy" id="230658"/>
    <lineage>
        <taxon>Bacteria</taxon>
        <taxon>Bacillati</taxon>
        <taxon>Actinomycetota</taxon>
        <taxon>Coriobacteriia</taxon>
        <taxon>Eggerthellales</taxon>
        <taxon>Eggerthellaceae</taxon>
        <taxon>Paraeggerthella</taxon>
    </lineage>
</organism>
<dbReference type="Gene3D" id="2.160.10.10">
    <property type="entry name" value="Hexapeptide repeat proteins"/>
    <property type="match status" value="1"/>
</dbReference>
<dbReference type="CDD" id="cd04645">
    <property type="entry name" value="LbH_gamma_CA_like"/>
    <property type="match status" value="1"/>
</dbReference>
<dbReference type="InterPro" id="IPR050484">
    <property type="entry name" value="Transf_Hexapept/Carb_Anhydrase"/>
</dbReference>
<evidence type="ECO:0000313" key="1">
    <source>
        <dbReference type="EMBL" id="RNL43873.1"/>
    </source>
</evidence>
<dbReference type="Pfam" id="PF00132">
    <property type="entry name" value="Hexapep"/>
    <property type="match status" value="1"/>
</dbReference>
<sequence>MDYRQLEIHPEARIAPNATLIGNVSVDKDAVILFNATLRGDYGSKIVIGEGTSVQENCCVHLGAASDCVIGSGVTVGHGAIVHGCTIGDNTLVGMGSIIMDGANVGSNCIVGAGSLVTSGTQIPDGMLVMGSPAKVRRPLTDDEIAQNRVDAEGYVAIGKDLVENGIIYEGANLPRDIMAIAVK</sequence>
<dbReference type="InterPro" id="IPR047324">
    <property type="entry name" value="LbH_gamma_CA-like"/>
</dbReference>
<dbReference type="InterPro" id="IPR001451">
    <property type="entry name" value="Hexapep"/>
</dbReference>
<dbReference type="EMBL" id="QICD01000012">
    <property type="protein sequence ID" value="RNL43873.1"/>
    <property type="molecule type" value="Genomic_DNA"/>
</dbReference>